<dbReference type="EMBL" id="BARU01011833">
    <property type="protein sequence ID" value="GAH33757.1"/>
    <property type="molecule type" value="Genomic_DNA"/>
</dbReference>
<sequence>MTEPSAKRCKNDTVDYKKWTDVKMRVVDGCMEVKDVRKTRYVSFGDLDDDLVFESNHFYIMVEGASKTRVCVHSFMRYVIAKKPDVVLAQKSAGGINVYCYDDYGDMEGDKHPVTFGSLRHGEEYCCYYVYAPARSLETTNLKLKFVNTENQQGDVLALN</sequence>
<accession>X1EME3</accession>
<protein>
    <submittedName>
        <fullName evidence="1">Uncharacterized protein</fullName>
    </submittedName>
</protein>
<evidence type="ECO:0000313" key="1">
    <source>
        <dbReference type="EMBL" id="GAH33757.1"/>
    </source>
</evidence>
<comment type="caution">
    <text evidence="1">The sequence shown here is derived from an EMBL/GenBank/DDBJ whole genome shotgun (WGS) entry which is preliminary data.</text>
</comment>
<reference evidence="1" key="1">
    <citation type="journal article" date="2014" name="Front. Microbiol.">
        <title>High frequency of phylogenetically diverse reductive dehalogenase-homologous genes in deep subseafloor sedimentary metagenomes.</title>
        <authorList>
            <person name="Kawai M."/>
            <person name="Futagami T."/>
            <person name="Toyoda A."/>
            <person name="Takaki Y."/>
            <person name="Nishi S."/>
            <person name="Hori S."/>
            <person name="Arai W."/>
            <person name="Tsubouchi T."/>
            <person name="Morono Y."/>
            <person name="Uchiyama I."/>
            <person name="Ito T."/>
            <person name="Fujiyama A."/>
            <person name="Inagaki F."/>
            <person name="Takami H."/>
        </authorList>
    </citation>
    <scope>NUCLEOTIDE SEQUENCE</scope>
    <source>
        <strain evidence="1">Expedition CK06-06</strain>
    </source>
</reference>
<dbReference type="AlphaFoldDB" id="X1EME3"/>
<gene>
    <name evidence="1" type="ORF">S03H2_22080</name>
</gene>
<proteinExistence type="predicted"/>
<name>X1EME3_9ZZZZ</name>
<organism evidence="1">
    <name type="scientific">marine sediment metagenome</name>
    <dbReference type="NCBI Taxonomy" id="412755"/>
    <lineage>
        <taxon>unclassified sequences</taxon>
        <taxon>metagenomes</taxon>
        <taxon>ecological metagenomes</taxon>
    </lineage>
</organism>